<evidence type="ECO:0000313" key="2">
    <source>
        <dbReference type="Proteomes" id="UP000553776"/>
    </source>
</evidence>
<gene>
    <name evidence="1" type="ORF">H7B90_00840</name>
</gene>
<keyword evidence="2" id="KW-1185">Reference proteome</keyword>
<name>A0A841TS46_9BACL</name>
<proteinExistence type="predicted"/>
<organism evidence="1 2">
    <name type="scientific">Cohnella xylanilytica</name>
    <dbReference type="NCBI Taxonomy" id="557555"/>
    <lineage>
        <taxon>Bacteria</taxon>
        <taxon>Bacillati</taxon>
        <taxon>Bacillota</taxon>
        <taxon>Bacilli</taxon>
        <taxon>Bacillales</taxon>
        <taxon>Paenibacillaceae</taxon>
        <taxon>Cohnella</taxon>
    </lineage>
</organism>
<dbReference type="EMBL" id="JACJVR010000002">
    <property type="protein sequence ID" value="MBB6689938.1"/>
    <property type="molecule type" value="Genomic_DNA"/>
</dbReference>
<accession>A0A841TS46</accession>
<dbReference type="Proteomes" id="UP000553776">
    <property type="component" value="Unassembled WGS sequence"/>
</dbReference>
<sequence length="69" mass="8144">MPDVEFPDEFGQPLLRSGIADHVWRLKETDPKAFRARVKDYFALCYPGWRVVNAKYPDIYLQDERGREA</sequence>
<evidence type="ECO:0000313" key="1">
    <source>
        <dbReference type="EMBL" id="MBB6689938.1"/>
    </source>
</evidence>
<reference evidence="1 2" key="1">
    <citation type="submission" date="2020-08" db="EMBL/GenBank/DDBJ databases">
        <title>Cohnella phylogeny.</title>
        <authorList>
            <person name="Dunlap C."/>
        </authorList>
    </citation>
    <scope>NUCLEOTIDE SEQUENCE [LARGE SCALE GENOMIC DNA]</scope>
    <source>
        <strain evidence="1 2">DSM 25239</strain>
    </source>
</reference>
<dbReference type="AlphaFoldDB" id="A0A841TS46"/>
<protein>
    <submittedName>
        <fullName evidence="1">Uncharacterized protein</fullName>
    </submittedName>
</protein>
<dbReference type="RefSeq" id="WP_185133960.1">
    <property type="nucleotide sequence ID" value="NZ_JACJVR010000002.1"/>
</dbReference>
<comment type="caution">
    <text evidence="1">The sequence shown here is derived from an EMBL/GenBank/DDBJ whole genome shotgun (WGS) entry which is preliminary data.</text>
</comment>